<evidence type="ECO:0000313" key="2">
    <source>
        <dbReference type="Proteomes" id="UP000198211"/>
    </source>
</evidence>
<protein>
    <submittedName>
        <fullName evidence="1">Uncharacterized protein</fullName>
    </submittedName>
</protein>
<sequence>MEKITDLVEKNMDENEMKEAFQELRNERTVQVLRNKPKTSQGQAEQGIAVMQREVRDAYKYMLLHIL</sequence>
<keyword evidence="2" id="KW-1185">Reference proteome</keyword>
<comment type="caution">
    <text evidence="1">The sequence shown here is derived from an EMBL/GenBank/DDBJ whole genome shotgun (WGS) entry which is preliminary data.</text>
</comment>
<gene>
    <name evidence="1" type="ORF">PHMEG_00024852</name>
</gene>
<evidence type="ECO:0000313" key="1">
    <source>
        <dbReference type="EMBL" id="OWZ03423.1"/>
    </source>
</evidence>
<proteinExistence type="predicted"/>
<organism evidence="1 2">
    <name type="scientific">Phytophthora megakarya</name>
    <dbReference type="NCBI Taxonomy" id="4795"/>
    <lineage>
        <taxon>Eukaryota</taxon>
        <taxon>Sar</taxon>
        <taxon>Stramenopiles</taxon>
        <taxon>Oomycota</taxon>
        <taxon>Peronosporomycetes</taxon>
        <taxon>Peronosporales</taxon>
        <taxon>Peronosporaceae</taxon>
        <taxon>Phytophthora</taxon>
    </lineage>
</organism>
<name>A0A225VDF1_9STRA</name>
<dbReference type="Proteomes" id="UP000198211">
    <property type="component" value="Unassembled WGS sequence"/>
</dbReference>
<dbReference type="AlphaFoldDB" id="A0A225VDF1"/>
<accession>A0A225VDF1</accession>
<dbReference type="EMBL" id="NBNE01005530">
    <property type="protein sequence ID" value="OWZ03423.1"/>
    <property type="molecule type" value="Genomic_DNA"/>
</dbReference>
<reference evidence="2" key="1">
    <citation type="submission" date="2017-03" db="EMBL/GenBank/DDBJ databases">
        <title>Phytopthora megakarya and P. palmivora, two closely related causual agents of cacao black pod achieved similar genome size and gene model numbers by different mechanisms.</title>
        <authorList>
            <person name="Ali S."/>
            <person name="Shao J."/>
            <person name="Larry D.J."/>
            <person name="Kronmiller B."/>
            <person name="Shen D."/>
            <person name="Strem M.D."/>
            <person name="Melnick R.L."/>
            <person name="Guiltinan M.J."/>
            <person name="Tyler B.M."/>
            <person name="Meinhardt L.W."/>
            <person name="Bailey B.A."/>
        </authorList>
    </citation>
    <scope>NUCLEOTIDE SEQUENCE [LARGE SCALE GENOMIC DNA]</scope>
    <source>
        <strain evidence="2">zdho120</strain>
    </source>
</reference>